<sequence length="262" mass="28525">MKKNYLLCLAFAMSSVFYAQTIFINEIHYDNNGGDVNEGIEIAGPAGTDLTGYEVRFYNGSDNDSYLLLSLYGVIPNQQNNLGTLWFDKAGIQNGSPDGMALVDNLGNVVQFLSYEGTITAVNGVANGMTSVDIGVSENESTPVGYSLQLIGNGKTYSDFTWSGPVAATPGFQNTNQTLPIAENTIENFTMYPNPVVNGKFSISSKNKLDKLVEINTLLGKQVYNQIVKANETVEVSFLNKGIYILKVEEEGKLAIKKLIIQ</sequence>
<gene>
    <name evidence="4" type="ORF">SAMN04488006_1205</name>
</gene>
<proteinExistence type="predicted"/>
<dbReference type="STRING" id="593133.SAMN04488006_1205"/>
<feature type="domain" description="Secretion system C-terminal sorting" evidence="3">
    <location>
        <begin position="191"/>
        <end position="261"/>
    </location>
</feature>
<feature type="signal peptide" evidence="2">
    <location>
        <begin position="1"/>
        <end position="19"/>
    </location>
</feature>
<dbReference type="RefSeq" id="WP_143102380.1">
    <property type="nucleotide sequence ID" value="NZ_FOZP01000002.1"/>
</dbReference>
<dbReference type="PANTHER" id="PTHR42834">
    <property type="entry name" value="ENDONUCLEASE/EXONUCLEASE/PHOSPHATASE FAMILY PROTEIN (AFU_ORTHOLOGUE AFUA_3G09210)"/>
    <property type="match status" value="1"/>
</dbReference>
<evidence type="ECO:0000256" key="2">
    <source>
        <dbReference type="SAM" id="SignalP"/>
    </source>
</evidence>
<evidence type="ECO:0000313" key="5">
    <source>
        <dbReference type="Proteomes" id="UP000199312"/>
    </source>
</evidence>
<keyword evidence="1 2" id="KW-0732">Signal</keyword>
<evidence type="ECO:0000259" key="3">
    <source>
        <dbReference type="Pfam" id="PF18962"/>
    </source>
</evidence>
<dbReference type="AlphaFoldDB" id="A0A1I6PMY6"/>
<dbReference type="EMBL" id="FOZP01000002">
    <property type="protein sequence ID" value="SFS41554.1"/>
    <property type="molecule type" value="Genomic_DNA"/>
</dbReference>
<feature type="chain" id="PRO_5011705547" evidence="2">
    <location>
        <begin position="20"/>
        <end position="262"/>
    </location>
</feature>
<dbReference type="Proteomes" id="UP000199312">
    <property type="component" value="Unassembled WGS sequence"/>
</dbReference>
<name>A0A1I6PMY6_9FLAO</name>
<dbReference type="OrthoDB" id="1056765at2"/>
<dbReference type="Pfam" id="PF18962">
    <property type="entry name" value="Por_Secre_tail"/>
    <property type="match status" value="1"/>
</dbReference>
<protein>
    <submittedName>
        <fullName evidence="4">Por secretion system C-terminal sorting domain-containing protein</fullName>
    </submittedName>
</protein>
<dbReference type="PANTHER" id="PTHR42834:SF1">
    <property type="entry name" value="ENDONUCLEASE_EXONUCLEASE_PHOSPHATASE FAMILY PROTEIN (AFU_ORTHOLOGUE AFUA_3G09210)"/>
    <property type="match status" value="1"/>
</dbReference>
<evidence type="ECO:0000256" key="1">
    <source>
        <dbReference type="ARBA" id="ARBA00022729"/>
    </source>
</evidence>
<accession>A0A1I6PMY6</accession>
<reference evidence="5" key="1">
    <citation type="submission" date="2016-10" db="EMBL/GenBank/DDBJ databases">
        <authorList>
            <person name="Varghese N."/>
            <person name="Submissions S."/>
        </authorList>
    </citation>
    <scope>NUCLEOTIDE SEQUENCE [LARGE SCALE GENOMIC DNA]</scope>
    <source>
        <strain evidence="5">DSM 24450</strain>
    </source>
</reference>
<dbReference type="NCBIfam" id="TIGR04183">
    <property type="entry name" value="Por_Secre_tail"/>
    <property type="match status" value="1"/>
</dbReference>
<organism evidence="4 5">
    <name type="scientific">Lutibacter maritimus</name>
    <dbReference type="NCBI Taxonomy" id="593133"/>
    <lineage>
        <taxon>Bacteria</taxon>
        <taxon>Pseudomonadati</taxon>
        <taxon>Bacteroidota</taxon>
        <taxon>Flavobacteriia</taxon>
        <taxon>Flavobacteriales</taxon>
        <taxon>Flavobacteriaceae</taxon>
        <taxon>Lutibacter</taxon>
    </lineage>
</organism>
<keyword evidence="5" id="KW-1185">Reference proteome</keyword>
<evidence type="ECO:0000313" key="4">
    <source>
        <dbReference type="EMBL" id="SFS41554.1"/>
    </source>
</evidence>
<dbReference type="InterPro" id="IPR026444">
    <property type="entry name" value="Secre_tail"/>
</dbReference>